<organism evidence="6 7">
    <name type="scientific">Saccharothrix ecbatanensis</name>
    <dbReference type="NCBI Taxonomy" id="1105145"/>
    <lineage>
        <taxon>Bacteria</taxon>
        <taxon>Bacillati</taxon>
        <taxon>Actinomycetota</taxon>
        <taxon>Actinomycetes</taxon>
        <taxon>Pseudonocardiales</taxon>
        <taxon>Pseudonocardiaceae</taxon>
        <taxon>Saccharothrix</taxon>
    </lineage>
</organism>
<evidence type="ECO:0000256" key="3">
    <source>
        <dbReference type="ARBA" id="ARBA00023709"/>
    </source>
</evidence>
<gene>
    <name evidence="6" type="ORF">F4560_003001</name>
</gene>
<evidence type="ECO:0000313" key="7">
    <source>
        <dbReference type="Proteomes" id="UP000552097"/>
    </source>
</evidence>
<sequence length="239" mass="25889">MNRAMHAELAEVWDDFEADDDLWVAVLTGAGERAFSVGQDLKELAARQVDGTAGRSSFGSRGKPGWPRLTERFDLVKPVVAAVRGYAYGGGFELAMACDLVIASDDAVFALPETRLGLIAGAGGVFRLVRQAPFRVALGHLLTGRPMTAVRAYELGLINEVVAAEELDACVDGWVADLLRAAPLAVRAAKEAATKSVTMPLPEAFAAEYEWEQRRMLSRDALEGPAAFAEKREPRWEGR</sequence>
<comment type="catalytic activity">
    <reaction evidence="3">
        <text>a (3S)-3-hydroxyacyl-CoA = a (2E)-enoyl-CoA + H2O</text>
        <dbReference type="Rhea" id="RHEA:16105"/>
        <dbReference type="ChEBI" id="CHEBI:15377"/>
        <dbReference type="ChEBI" id="CHEBI:57318"/>
        <dbReference type="ChEBI" id="CHEBI:58856"/>
        <dbReference type="EC" id="4.2.1.17"/>
    </reaction>
</comment>
<dbReference type="InterPro" id="IPR029045">
    <property type="entry name" value="ClpP/crotonase-like_dom_sf"/>
</dbReference>
<dbReference type="InterPro" id="IPR054898">
    <property type="entry name" value="EnCoAhydt_DpgD"/>
</dbReference>
<dbReference type="Gene3D" id="1.10.12.10">
    <property type="entry name" value="Lyase 2-enoyl-coa Hydratase, Chain A, domain 2"/>
    <property type="match status" value="1"/>
</dbReference>
<dbReference type="GO" id="GO:0006635">
    <property type="term" value="P:fatty acid beta-oxidation"/>
    <property type="evidence" value="ECO:0007669"/>
    <property type="project" value="TreeGrafter"/>
</dbReference>
<evidence type="ECO:0000256" key="2">
    <source>
        <dbReference type="ARBA" id="ARBA00023239"/>
    </source>
</evidence>
<dbReference type="SUPFAM" id="SSF52096">
    <property type="entry name" value="ClpP/crotonase"/>
    <property type="match status" value="1"/>
</dbReference>
<evidence type="ECO:0000256" key="1">
    <source>
        <dbReference type="ARBA" id="ARBA00005254"/>
    </source>
</evidence>
<dbReference type="Gene3D" id="3.90.226.10">
    <property type="entry name" value="2-enoyl-CoA Hydratase, Chain A, domain 1"/>
    <property type="match status" value="1"/>
</dbReference>
<dbReference type="EC" id="4.2.1.149" evidence="6"/>
<keyword evidence="7" id="KW-1185">Reference proteome</keyword>
<proteinExistence type="inferred from homology"/>
<dbReference type="PANTHER" id="PTHR11941:SF54">
    <property type="entry name" value="ENOYL-COA HYDRATASE, MITOCHONDRIAL"/>
    <property type="match status" value="1"/>
</dbReference>
<dbReference type="GO" id="GO:0004300">
    <property type="term" value="F:enoyl-CoA hydratase activity"/>
    <property type="evidence" value="ECO:0007669"/>
    <property type="project" value="UniProtKB-EC"/>
</dbReference>
<dbReference type="Proteomes" id="UP000552097">
    <property type="component" value="Unassembled WGS sequence"/>
</dbReference>
<dbReference type="PANTHER" id="PTHR11941">
    <property type="entry name" value="ENOYL-COA HYDRATASE-RELATED"/>
    <property type="match status" value="1"/>
</dbReference>
<dbReference type="EMBL" id="JACHMO010000001">
    <property type="protein sequence ID" value="MBB5803233.1"/>
    <property type="molecule type" value="Genomic_DNA"/>
</dbReference>
<name>A0A7W9M0W3_9PSEU</name>
<reference evidence="6 7" key="1">
    <citation type="submission" date="2020-08" db="EMBL/GenBank/DDBJ databases">
        <title>Sequencing the genomes of 1000 actinobacteria strains.</title>
        <authorList>
            <person name="Klenk H.-P."/>
        </authorList>
    </citation>
    <scope>NUCLEOTIDE SEQUENCE [LARGE SCALE GENOMIC DNA]</scope>
    <source>
        <strain evidence="6 7">DSM 45486</strain>
    </source>
</reference>
<comment type="similarity">
    <text evidence="1 5">Belongs to the enoyl-CoA hydratase/isomerase family.</text>
</comment>
<protein>
    <submittedName>
        <fullName evidence="6">Crotonobetainyl-CoA hydratase/dehydration protein DpgD</fullName>
        <ecNumber evidence="6">4.2.1.149</ecNumber>
    </submittedName>
</protein>
<dbReference type="NCBIfam" id="NF042430">
    <property type="entry name" value="EnCoAhydt_DpgD"/>
    <property type="match status" value="1"/>
</dbReference>
<evidence type="ECO:0000256" key="4">
    <source>
        <dbReference type="ARBA" id="ARBA00023717"/>
    </source>
</evidence>
<dbReference type="CDD" id="cd06558">
    <property type="entry name" value="crotonase-like"/>
    <property type="match status" value="1"/>
</dbReference>
<evidence type="ECO:0000256" key="5">
    <source>
        <dbReference type="RuleBase" id="RU003707"/>
    </source>
</evidence>
<dbReference type="InterPro" id="IPR001753">
    <property type="entry name" value="Enoyl-CoA_hydra/iso"/>
</dbReference>
<keyword evidence="2 6" id="KW-0456">Lyase</keyword>
<accession>A0A7W9M0W3</accession>
<dbReference type="InterPro" id="IPR014748">
    <property type="entry name" value="Enoyl-CoA_hydra_C"/>
</dbReference>
<comment type="catalytic activity">
    <reaction evidence="4">
        <text>a 4-saturated-(3S)-3-hydroxyacyl-CoA = a (3E)-enoyl-CoA + H2O</text>
        <dbReference type="Rhea" id="RHEA:20724"/>
        <dbReference type="ChEBI" id="CHEBI:15377"/>
        <dbReference type="ChEBI" id="CHEBI:58521"/>
        <dbReference type="ChEBI" id="CHEBI:137480"/>
        <dbReference type="EC" id="4.2.1.17"/>
    </reaction>
</comment>
<evidence type="ECO:0000313" key="6">
    <source>
        <dbReference type="EMBL" id="MBB5803233.1"/>
    </source>
</evidence>
<dbReference type="PROSITE" id="PS00166">
    <property type="entry name" value="ENOYL_COA_HYDRATASE"/>
    <property type="match status" value="1"/>
</dbReference>
<dbReference type="Pfam" id="PF00378">
    <property type="entry name" value="ECH_1"/>
    <property type="match status" value="1"/>
</dbReference>
<dbReference type="AlphaFoldDB" id="A0A7W9M0W3"/>
<comment type="caution">
    <text evidence="6">The sequence shown here is derived from an EMBL/GenBank/DDBJ whole genome shotgun (WGS) entry which is preliminary data.</text>
</comment>
<dbReference type="InterPro" id="IPR018376">
    <property type="entry name" value="Enoyl-CoA_hyd/isom_CS"/>
</dbReference>